<dbReference type="Gene3D" id="3.20.20.80">
    <property type="entry name" value="Glycosidases"/>
    <property type="match status" value="1"/>
</dbReference>
<comment type="similarity">
    <text evidence="1 4">Belongs to the glycosyl hydrolase 1 family.</text>
</comment>
<dbReference type="PANTHER" id="PTHR10353">
    <property type="entry name" value="GLYCOSYL HYDROLASE"/>
    <property type="match status" value="1"/>
</dbReference>
<evidence type="ECO:0000313" key="5">
    <source>
        <dbReference type="EMBL" id="OAO90755.1"/>
    </source>
</evidence>
<dbReference type="AlphaFoldDB" id="A0A178UAU1"/>
<dbReference type="Proteomes" id="UP000078284">
    <property type="component" value="Chromosome 5"/>
</dbReference>
<sequence>MDAYRFSISWSRIFPNGTGEVNPDGVKYYNSLIDALLAKGIKPYVTLYHWDLPQALEDRYEGWLSREVV</sequence>
<evidence type="ECO:0000313" key="6">
    <source>
        <dbReference type="Proteomes" id="UP000078284"/>
    </source>
</evidence>
<protein>
    <submittedName>
        <fullName evidence="5">Uncharacterized protein</fullName>
    </submittedName>
</protein>
<dbReference type="GO" id="GO:0005975">
    <property type="term" value="P:carbohydrate metabolic process"/>
    <property type="evidence" value="ECO:0007669"/>
    <property type="project" value="InterPro"/>
</dbReference>
<gene>
    <name evidence="5" type="ordered locus">AXX17_At5g53660</name>
</gene>
<dbReference type="EMBL" id="LUHQ01000005">
    <property type="protein sequence ID" value="OAO90755.1"/>
    <property type="molecule type" value="Genomic_DNA"/>
</dbReference>
<dbReference type="Pfam" id="PF00232">
    <property type="entry name" value="Glyco_hydro_1"/>
    <property type="match status" value="1"/>
</dbReference>
<evidence type="ECO:0000256" key="3">
    <source>
        <dbReference type="ARBA" id="ARBA00023295"/>
    </source>
</evidence>
<keyword evidence="2" id="KW-0378">Hydrolase</keyword>
<evidence type="ECO:0000256" key="4">
    <source>
        <dbReference type="RuleBase" id="RU003690"/>
    </source>
</evidence>
<accession>A0A178UAU1</accession>
<dbReference type="SUPFAM" id="SSF51445">
    <property type="entry name" value="(Trans)glycosidases"/>
    <property type="match status" value="1"/>
</dbReference>
<name>A0A178UAU1_ARATH</name>
<dbReference type="PANTHER" id="PTHR10353:SF36">
    <property type="entry name" value="LP05116P"/>
    <property type="match status" value="1"/>
</dbReference>
<evidence type="ECO:0000256" key="2">
    <source>
        <dbReference type="ARBA" id="ARBA00022801"/>
    </source>
</evidence>
<comment type="caution">
    <text evidence="5">The sequence shown here is derived from an EMBL/GenBank/DDBJ whole genome shotgun (WGS) entry which is preliminary data.</text>
</comment>
<reference evidence="6" key="1">
    <citation type="journal article" date="2016" name="Proc. Natl. Acad. Sci. U.S.A.">
        <title>Chromosome-level assembly of Arabidopsis thaliana Ler reveals the extent of translocation and inversion polymorphisms.</title>
        <authorList>
            <person name="Zapata L."/>
            <person name="Ding J."/>
            <person name="Willing E.M."/>
            <person name="Hartwig B."/>
            <person name="Bezdan D."/>
            <person name="Jiao W.B."/>
            <person name="Patel V."/>
            <person name="Velikkakam James G."/>
            <person name="Koornneef M."/>
            <person name="Ossowski S."/>
            <person name="Schneeberger K."/>
        </authorList>
    </citation>
    <scope>NUCLEOTIDE SEQUENCE [LARGE SCALE GENOMIC DNA]</scope>
    <source>
        <strain evidence="6">cv. Landsberg erecta</strain>
    </source>
</reference>
<dbReference type="GO" id="GO:0004553">
    <property type="term" value="F:hydrolase activity, hydrolyzing O-glycosyl compounds"/>
    <property type="evidence" value="ECO:0007669"/>
    <property type="project" value="InterPro"/>
</dbReference>
<dbReference type="InterPro" id="IPR017853">
    <property type="entry name" value="GH"/>
</dbReference>
<dbReference type="InterPro" id="IPR001360">
    <property type="entry name" value="Glyco_hydro_1"/>
</dbReference>
<evidence type="ECO:0000256" key="1">
    <source>
        <dbReference type="ARBA" id="ARBA00010838"/>
    </source>
</evidence>
<organism evidence="5 6">
    <name type="scientific">Arabidopsis thaliana</name>
    <name type="common">Mouse-ear cress</name>
    <dbReference type="NCBI Taxonomy" id="3702"/>
    <lineage>
        <taxon>Eukaryota</taxon>
        <taxon>Viridiplantae</taxon>
        <taxon>Streptophyta</taxon>
        <taxon>Embryophyta</taxon>
        <taxon>Tracheophyta</taxon>
        <taxon>Spermatophyta</taxon>
        <taxon>Magnoliopsida</taxon>
        <taxon>eudicotyledons</taxon>
        <taxon>Gunneridae</taxon>
        <taxon>Pentapetalae</taxon>
        <taxon>rosids</taxon>
        <taxon>malvids</taxon>
        <taxon>Brassicales</taxon>
        <taxon>Brassicaceae</taxon>
        <taxon>Camelineae</taxon>
        <taxon>Arabidopsis</taxon>
    </lineage>
</organism>
<proteinExistence type="inferred from homology"/>
<keyword evidence="3" id="KW-0326">Glycosidase</keyword>